<dbReference type="Pfam" id="PF00664">
    <property type="entry name" value="ABC_membrane"/>
    <property type="match status" value="1"/>
</dbReference>
<evidence type="ECO:0000256" key="2">
    <source>
        <dbReference type="ARBA" id="ARBA00022448"/>
    </source>
</evidence>
<dbReference type="PROSITE" id="PS50893">
    <property type="entry name" value="ABC_TRANSPORTER_2"/>
    <property type="match status" value="1"/>
</dbReference>
<evidence type="ECO:0000256" key="5">
    <source>
        <dbReference type="ARBA" id="ARBA00022741"/>
    </source>
</evidence>
<evidence type="ECO:0000256" key="1">
    <source>
        <dbReference type="ARBA" id="ARBA00004651"/>
    </source>
</evidence>
<feature type="domain" description="ABC transporter" evidence="11">
    <location>
        <begin position="392"/>
        <end position="624"/>
    </location>
</feature>
<dbReference type="PROSITE" id="PS00211">
    <property type="entry name" value="ABC_TRANSPORTER_1"/>
    <property type="match status" value="1"/>
</dbReference>
<dbReference type="InterPro" id="IPR017871">
    <property type="entry name" value="ABC_transporter-like_CS"/>
</dbReference>
<dbReference type="GO" id="GO:0015421">
    <property type="term" value="F:ABC-type oligopeptide transporter activity"/>
    <property type="evidence" value="ECO:0007669"/>
    <property type="project" value="TreeGrafter"/>
</dbReference>
<dbReference type="SMART" id="SM00382">
    <property type="entry name" value="AAA"/>
    <property type="match status" value="1"/>
</dbReference>
<dbReference type="SUPFAM" id="SSF52540">
    <property type="entry name" value="P-loop containing nucleoside triphosphate hydrolases"/>
    <property type="match status" value="1"/>
</dbReference>
<feature type="transmembrane region" description="Helical" evidence="10">
    <location>
        <begin position="12"/>
        <end position="36"/>
    </location>
</feature>
<dbReference type="InterPro" id="IPR011527">
    <property type="entry name" value="ABC1_TM_dom"/>
</dbReference>
<keyword evidence="5" id="KW-0547">Nucleotide-binding</keyword>
<dbReference type="InterPro" id="IPR027417">
    <property type="entry name" value="P-loop_NTPase"/>
</dbReference>
<name>A0A2K4ZF79_9FIRM</name>
<dbReference type="InterPro" id="IPR036640">
    <property type="entry name" value="ABC1_TM_sf"/>
</dbReference>
<dbReference type="GO" id="GO:0005886">
    <property type="term" value="C:plasma membrane"/>
    <property type="evidence" value="ECO:0007669"/>
    <property type="project" value="UniProtKB-SubCell"/>
</dbReference>
<keyword evidence="2" id="KW-0813">Transport</keyword>
<feature type="region of interest" description="Disordered" evidence="9">
    <location>
        <begin position="345"/>
        <end position="397"/>
    </location>
</feature>
<dbReference type="PANTHER" id="PTHR43394:SF1">
    <property type="entry name" value="ATP-BINDING CASSETTE SUB-FAMILY B MEMBER 10, MITOCHONDRIAL"/>
    <property type="match status" value="1"/>
</dbReference>
<feature type="transmembrane region" description="Helical" evidence="10">
    <location>
        <begin position="234"/>
        <end position="259"/>
    </location>
</feature>
<feature type="transmembrane region" description="Helical" evidence="10">
    <location>
        <begin position="48"/>
        <end position="66"/>
    </location>
</feature>
<evidence type="ECO:0000256" key="10">
    <source>
        <dbReference type="SAM" id="Phobius"/>
    </source>
</evidence>
<dbReference type="AlphaFoldDB" id="A0A2K4ZF79"/>
<dbReference type="InterPro" id="IPR003593">
    <property type="entry name" value="AAA+_ATPase"/>
</dbReference>
<feature type="domain" description="ABC transmembrane type-1" evidence="12">
    <location>
        <begin position="16"/>
        <end position="298"/>
    </location>
</feature>
<organism evidence="13 14">
    <name type="scientific">Acetatifactor muris</name>
    <dbReference type="NCBI Taxonomy" id="879566"/>
    <lineage>
        <taxon>Bacteria</taxon>
        <taxon>Bacillati</taxon>
        <taxon>Bacillota</taxon>
        <taxon>Clostridia</taxon>
        <taxon>Lachnospirales</taxon>
        <taxon>Lachnospiraceae</taxon>
        <taxon>Acetatifactor</taxon>
    </lineage>
</organism>
<sequence length="629" mass="69430">MKFIFSYLKKYRFMIALGMFIKLSGTVGELLLPYVLEHLVDDVAPEQNVRLVFAWGAVMLLLVVFVRQANVKANRMAIRVAKSSIYEIRRDLFWKSVNLSGEQLDEFGLPSLNSRMTSDSYNLQSFIQSSQTMGIRAPIMLIGGIFITLTMDVGLASILCIMAPILIVAVVCVSMKGIPLYGRVQKSVDDIVRIMRENITGIRVVKALSKEDYEMRRFEEANSEMARRDIKAGIVMALPGPIMTFMLNVGLTIVVIVGAYRVNGGVTQPGVILAFLTYFNMILMGVMGLNRIFMLMSKANASAHRIAAVVQTEDELTPVPAKEAAVTDRDEYIIFEHVGFSYGKSEHSGMEEDGITGEESIGEKKDSSGEERAGKEKNDASGGKDTSGKGSGSSRDRFDGLERQKCLEDIDFAIKRGGTLGIIGATGCGKTTIINLLMRFYDADAGNIFIGGKDVRAYDKDELHQLFGVVFQNDVIFADSLKENISFGRDVTGKELEEAAEDAMAKEFIEDYEDTYDHRAVVRGANLSGGQRQRVLIARALAAAPQILVLDDSSSALDYRTDAALRRAIREHHADTTTIIIAQRVSSIMGLDDIIMLDEGKIIGHGTHEELLESCAMYQEIYRTQMGSV</sequence>
<evidence type="ECO:0000256" key="8">
    <source>
        <dbReference type="ARBA" id="ARBA00023136"/>
    </source>
</evidence>
<evidence type="ECO:0000256" key="7">
    <source>
        <dbReference type="ARBA" id="ARBA00022989"/>
    </source>
</evidence>
<protein>
    <submittedName>
        <fullName evidence="13">Putative ABC transporter ATP-binding protein</fullName>
    </submittedName>
</protein>
<feature type="transmembrane region" description="Helical" evidence="10">
    <location>
        <begin position="271"/>
        <end position="289"/>
    </location>
</feature>
<evidence type="ECO:0000313" key="14">
    <source>
        <dbReference type="Proteomes" id="UP000236311"/>
    </source>
</evidence>
<evidence type="ECO:0000256" key="3">
    <source>
        <dbReference type="ARBA" id="ARBA00022475"/>
    </source>
</evidence>
<keyword evidence="3" id="KW-1003">Cell membrane</keyword>
<dbReference type="GO" id="GO:0005524">
    <property type="term" value="F:ATP binding"/>
    <property type="evidence" value="ECO:0007669"/>
    <property type="project" value="UniProtKB-KW"/>
</dbReference>
<evidence type="ECO:0000256" key="9">
    <source>
        <dbReference type="SAM" id="MobiDB-lite"/>
    </source>
</evidence>
<keyword evidence="14" id="KW-1185">Reference proteome</keyword>
<feature type="transmembrane region" description="Helical" evidence="10">
    <location>
        <begin position="133"/>
        <end position="149"/>
    </location>
</feature>
<dbReference type="OrthoDB" id="9762778at2"/>
<dbReference type="Gene3D" id="1.20.1560.10">
    <property type="entry name" value="ABC transporter type 1, transmembrane domain"/>
    <property type="match status" value="1"/>
</dbReference>
<comment type="subcellular location">
    <subcellularLocation>
        <location evidence="1">Cell membrane</location>
        <topology evidence="1">Multi-pass membrane protein</topology>
    </subcellularLocation>
</comment>
<dbReference type="FunFam" id="3.40.50.300:FF:000221">
    <property type="entry name" value="Multidrug ABC transporter ATP-binding protein"/>
    <property type="match status" value="1"/>
</dbReference>
<evidence type="ECO:0000313" key="13">
    <source>
        <dbReference type="EMBL" id="SOY29125.1"/>
    </source>
</evidence>
<dbReference type="RefSeq" id="WP_146040008.1">
    <property type="nucleotide sequence ID" value="NZ_JANJZD010000007.1"/>
</dbReference>
<keyword evidence="6 13" id="KW-0067">ATP-binding</keyword>
<evidence type="ECO:0000259" key="12">
    <source>
        <dbReference type="PROSITE" id="PS50929"/>
    </source>
</evidence>
<dbReference type="PROSITE" id="PS50929">
    <property type="entry name" value="ABC_TM1F"/>
    <property type="match status" value="1"/>
</dbReference>
<feature type="transmembrane region" description="Helical" evidence="10">
    <location>
        <begin position="155"/>
        <end position="175"/>
    </location>
</feature>
<dbReference type="Gene3D" id="3.40.50.300">
    <property type="entry name" value="P-loop containing nucleotide triphosphate hydrolases"/>
    <property type="match status" value="1"/>
</dbReference>
<accession>A0A2K4ZF79</accession>
<evidence type="ECO:0000256" key="4">
    <source>
        <dbReference type="ARBA" id="ARBA00022692"/>
    </source>
</evidence>
<dbReference type="SUPFAM" id="SSF90123">
    <property type="entry name" value="ABC transporter transmembrane region"/>
    <property type="match status" value="1"/>
</dbReference>
<evidence type="ECO:0000259" key="11">
    <source>
        <dbReference type="PROSITE" id="PS50893"/>
    </source>
</evidence>
<dbReference type="InterPro" id="IPR003439">
    <property type="entry name" value="ABC_transporter-like_ATP-bd"/>
</dbReference>
<keyword evidence="7 10" id="KW-1133">Transmembrane helix</keyword>
<evidence type="ECO:0000256" key="6">
    <source>
        <dbReference type="ARBA" id="ARBA00022840"/>
    </source>
</evidence>
<dbReference type="EMBL" id="OFSM01000008">
    <property type="protein sequence ID" value="SOY29125.1"/>
    <property type="molecule type" value="Genomic_DNA"/>
</dbReference>
<keyword evidence="8 10" id="KW-0472">Membrane</keyword>
<gene>
    <name evidence="13" type="ORF">AMURIS_01840</name>
</gene>
<dbReference type="GO" id="GO:0016887">
    <property type="term" value="F:ATP hydrolysis activity"/>
    <property type="evidence" value="ECO:0007669"/>
    <property type="project" value="InterPro"/>
</dbReference>
<proteinExistence type="predicted"/>
<reference evidence="13 14" key="1">
    <citation type="submission" date="2018-01" db="EMBL/GenBank/DDBJ databases">
        <authorList>
            <person name="Gaut B.S."/>
            <person name="Morton B.R."/>
            <person name="Clegg M.T."/>
            <person name="Duvall M.R."/>
        </authorList>
    </citation>
    <scope>NUCLEOTIDE SEQUENCE [LARGE SCALE GENOMIC DNA]</scope>
    <source>
        <strain evidence="13">GP69</strain>
    </source>
</reference>
<dbReference type="Pfam" id="PF00005">
    <property type="entry name" value="ABC_tran"/>
    <property type="match status" value="1"/>
</dbReference>
<dbReference type="CDD" id="cd18548">
    <property type="entry name" value="ABC_6TM_Tm287_like"/>
    <property type="match status" value="1"/>
</dbReference>
<keyword evidence="4 10" id="KW-0812">Transmembrane</keyword>
<dbReference type="Proteomes" id="UP000236311">
    <property type="component" value="Unassembled WGS sequence"/>
</dbReference>
<dbReference type="PANTHER" id="PTHR43394">
    <property type="entry name" value="ATP-DEPENDENT PERMEASE MDL1, MITOCHONDRIAL"/>
    <property type="match status" value="1"/>
</dbReference>
<feature type="compositionally biased region" description="Basic and acidic residues" evidence="9">
    <location>
        <begin position="361"/>
        <end position="379"/>
    </location>
</feature>
<dbReference type="InterPro" id="IPR039421">
    <property type="entry name" value="Type_1_exporter"/>
</dbReference>